<proteinExistence type="predicted"/>
<comment type="caution">
    <text evidence="1">The sequence shown here is derived from an EMBL/GenBank/DDBJ whole genome shotgun (WGS) entry which is preliminary data.</text>
</comment>
<dbReference type="InParanoid" id="A0A0V1B6P6"/>
<keyword evidence="2" id="KW-1185">Reference proteome</keyword>
<sequence length="87" mass="9525">MPCVEIAALLVPDYSLVITTVASARFFAFCIVDAAFSFTYSCGLLLSSILCNVFRKGFLLPHWVAVPYLCQHSPGFGEFTLCGHNTD</sequence>
<evidence type="ECO:0000313" key="2">
    <source>
        <dbReference type="Proteomes" id="UP000054776"/>
    </source>
</evidence>
<dbReference type="AlphaFoldDB" id="A0A0V1B6P6"/>
<dbReference type="Proteomes" id="UP000054776">
    <property type="component" value="Unassembled WGS sequence"/>
</dbReference>
<feature type="non-terminal residue" evidence="1">
    <location>
        <position position="87"/>
    </location>
</feature>
<organism evidence="1 2">
    <name type="scientific">Trichinella spiralis</name>
    <name type="common">Trichina worm</name>
    <dbReference type="NCBI Taxonomy" id="6334"/>
    <lineage>
        <taxon>Eukaryota</taxon>
        <taxon>Metazoa</taxon>
        <taxon>Ecdysozoa</taxon>
        <taxon>Nematoda</taxon>
        <taxon>Enoplea</taxon>
        <taxon>Dorylaimia</taxon>
        <taxon>Trichinellida</taxon>
        <taxon>Trichinellidae</taxon>
        <taxon>Trichinella</taxon>
    </lineage>
</organism>
<accession>A0A0V1B6P6</accession>
<evidence type="ECO:0000313" key="1">
    <source>
        <dbReference type="EMBL" id="KRY32179.1"/>
    </source>
</evidence>
<name>A0A0V1B6P6_TRISP</name>
<dbReference type="EMBL" id="JYDH01000103">
    <property type="protein sequence ID" value="KRY32179.1"/>
    <property type="molecule type" value="Genomic_DNA"/>
</dbReference>
<gene>
    <name evidence="1" type="ORF">T01_14937</name>
</gene>
<protein>
    <submittedName>
        <fullName evidence="1">Uncharacterized protein</fullName>
    </submittedName>
</protein>
<reference evidence="1 2" key="1">
    <citation type="submission" date="2015-01" db="EMBL/GenBank/DDBJ databases">
        <title>Evolution of Trichinella species and genotypes.</title>
        <authorList>
            <person name="Korhonen P.K."/>
            <person name="Edoardo P."/>
            <person name="Giuseppe L.R."/>
            <person name="Gasser R.B."/>
        </authorList>
    </citation>
    <scope>NUCLEOTIDE SEQUENCE [LARGE SCALE GENOMIC DNA]</scope>
    <source>
        <strain evidence="1">ISS3</strain>
    </source>
</reference>